<dbReference type="RefSeq" id="WP_058446435.1">
    <property type="nucleotide sequence ID" value="NZ_CAAAHT010000011.1"/>
</dbReference>
<keyword evidence="4" id="KW-1185">Reference proteome</keyword>
<proteinExistence type="predicted"/>
<evidence type="ECO:0000313" key="2">
    <source>
        <dbReference type="EMBL" id="KTC96220.1"/>
    </source>
</evidence>
<dbReference type="STRING" id="453.Lfee_2018"/>
<reference evidence="2 4" key="1">
    <citation type="submission" date="2015-11" db="EMBL/GenBank/DDBJ databases">
        <title>Genomic analysis of 38 Legionella species identifies large and diverse effector repertoires.</title>
        <authorList>
            <person name="Burstein D."/>
            <person name="Amaro F."/>
            <person name="Zusman T."/>
            <person name="Lifshitz Z."/>
            <person name="Cohen O."/>
            <person name="Gilbert J.A."/>
            <person name="Pupko T."/>
            <person name="Shuman H.A."/>
            <person name="Segal G."/>
        </authorList>
    </citation>
    <scope>NUCLEOTIDE SEQUENCE [LARGE SCALE GENOMIC DNA]</scope>
    <source>
        <strain evidence="2 4">WO-44C</strain>
    </source>
</reference>
<sequence length="217" mass="25258">MRELLKGNIRLVITYWVFGVIPEIIYNGIGKVIEKYYFQLATTSHMEWFFYLYLIFPFIYFPLIYVAIWRSSNKYKGRRLWRWLAKLAVIPGAVLLIVKAVLLANLFFRASLSDKIKMEVTQLKKGLPSKIDSDTEIYAISFDNKTITYSYRLLKADKSEVDLNYFNENIKPELIKEICSDKDLSRYVKQGIIFSAIYDDKNGAELGRASVKPGDCK</sequence>
<feature type="transmembrane region" description="Helical" evidence="1">
    <location>
        <begin position="12"/>
        <end position="29"/>
    </location>
</feature>
<protein>
    <submittedName>
        <fullName evidence="2">Uncharacterized protein</fullName>
    </submittedName>
</protein>
<reference evidence="3 5" key="2">
    <citation type="submission" date="2018-06" db="EMBL/GenBank/DDBJ databases">
        <authorList>
            <consortium name="Pathogen Informatics"/>
            <person name="Doyle S."/>
        </authorList>
    </citation>
    <scope>NUCLEOTIDE SEQUENCE [LARGE SCALE GENOMIC DNA]</scope>
    <source>
        <strain evidence="3 5">NCTC12022</strain>
    </source>
</reference>
<dbReference type="Proteomes" id="UP000251942">
    <property type="component" value="Unassembled WGS sequence"/>
</dbReference>
<evidence type="ECO:0000313" key="3">
    <source>
        <dbReference type="EMBL" id="SPX60999.1"/>
    </source>
</evidence>
<name>A0A0W0TKU6_9GAMM</name>
<keyword evidence="1" id="KW-1133">Transmembrane helix</keyword>
<gene>
    <name evidence="2" type="ORF">Lfee_2018</name>
    <name evidence="3" type="ORF">NCTC12022_01737</name>
</gene>
<dbReference type="PATRIC" id="fig|453.4.peg.2211"/>
<feature type="transmembrane region" description="Helical" evidence="1">
    <location>
        <begin position="80"/>
        <end position="108"/>
    </location>
</feature>
<dbReference type="OrthoDB" id="5639086at2"/>
<accession>A0A0W0TKU6</accession>
<keyword evidence="1" id="KW-0472">Membrane</keyword>
<feature type="transmembrane region" description="Helical" evidence="1">
    <location>
        <begin position="49"/>
        <end position="68"/>
    </location>
</feature>
<dbReference type="EMBL" id="LNYB01000081">
    <property type="protein sequence ID" value="KTC96220.1"/>
    <property type="molecule type" value="Genomic_DNA"/>
</dbReference>
<dbReference type="Proteomes" id="UP000054698">
    <property type="component" value="Unassembled WGS sequence"/>
</dbReference>
<dbReference type="AlphaFoldDB" id="A0A0W0TKU6"/>
<keyword evidence="1" id="KW-0812">Transmembrane</keyword>
<dbReference type="EMBL" id="UASS01000014">
    <property type="protein sequence ID" value="SPX60999.1"/>
    <property type="molecule type" value="Genomic_DNA"/>
</dbReference>
<organism evidence="2 4">
    <name type="scientific">Legionella feeleii</name>
    <dbReference type="NCBI Taxonomy" id="453"/>
    <lineage>
        <taxon>Bacteria</taxon>
        <taxon>Pseudomonadati</taxon>
        <taxon>Pseudomonadota</taxon>
        <taxon>Gammaproteobacteria</taxon>
        <taxon>Legionellales</taxon>
        <taxon>Legionellaceae</taxon>
        <taxon>Legionella</taxon>
    </lineage>
</organism>
<evidence type="ECO:0000256" key="1">
    <source>
        <dbReference type="SAM" id="Phobius"/>
    </source>
</evidence>
<dbReference type="Gene3D" id="3.30.300.250">
    <property type="match status" value="1"/>
</dbReference>
<evidence type="ECO:0000313" key="5">
    <source>
        <dbReference type="Proteomes" id="UP000251942"/>
    </source>
</evidence>
<evidence type="ECO:0000313" key="4">
    <source>
        <dbReference type="Proteomes" id="UP000054698"/>
    </source>
</evidence>